<evidence type="ECO:0000256" key="2">
    <source>
        <dbReference type="ARBA" id="ARBA00006809"/>
    </source>
</evidence>
<keyword evidence="6" id="KW-1185">Reference proteome</keyword>
<feature type="region of interest" description="Disordered" evidence="4">
    <location>
        <begin position="853"/>
        <end position="873"/>
    </location>
</feature>
<comment type="subcellular location">
    <subcellularLocation>
        <location evidence="1">Nucleus</location>
    </subcellularLocation>
</comment>
<evidence type="ECO:0000313" key="6">
    <source>
        <dbReference type="Proteomes" id="UP000245383"/>
    </source>
</evidence>
<dbReference type="PANTHER" id="PTHR13213:SF2">
    <property type="entry name" value="MYB-BINDING PROTEIN 1A"/>
    <property type="match status" value="1"/>
</dbReference>
<name>A0A2T9YDR8_9FUNG</name>
<proteinExistence type="inferred from homology"/>
<evidence type="ECO:0000256" key="3">
    <source>
        <dbReference type="ARBA" id="ARBA00023242"/>
    </source>
</evidence>
<evidence type="ECO:0000256" key="1">
    <source>
        <dbReference type="ARBA" id="ARBA00004123"/>
    </source>
</evidence>
<dbReference type="Gene3D" id="1.10.3960.10">
    <property type="entry name" value="MG354-like"/>
    <property type="match status" value="1"/>
</dbReference>
<dbReference type="InterPro" id="IPR007015">
    <property type="entry name" value="DNA_pol_V/MYBBP1A"/>
</dbReference>
<dbReference type="PANTHER" id="PTHR13213">
    <property type="entry name" value="MYB-BINDING PROTEIN 1A FAMILY MEMBER"/>
    <property type="match status" value="1"/>
</dbReference>
<sequence length="1333" mass="151214">MSSVLDYYWGLADLSSEKRLISAKQLISALSTFQKEFELKKVTPESQEKPAAPVEARTEDQLNLLCCEDLVYALKRLIKGLTSSRDAARQGFFVALVELLISTPVITAELVLSIINKVSAITQSKDGQEQRDMWFGKLFAILSIAEAGLISSSSTTSSDLEQIIAEIAELSIKRDWISEAAYNVLHKCPKQLLEDIIVPKIFQEFIVNNHIDTPDKLKLVLGLKKRASDLDWSSLLPEWKNGDFYSITNRKKLEKILLENVHNGKDSFHPHIHTVWESILLHYFPDPNAQDSSTTVNDKINSNKSSDQLSFMDLWECVVDNGFFASSATKTRKYWGFQLTSKALLSVDNKTIPQLFSKNMIKTMLIHLTDKDRSMHGASQTLIKSILNRAESSSEVSLALVEKITSSPSSRNFDKITKTKTVSTLMSNMTPEVLINYADYLINIVTNNTETVESLSNDDGASNALSEHKTSQLQDKLWAIDQLVRISSNQELPRSNELIIKILEFFISNAYFTSIPTQSKKSKTVNEPISNSNQSQICSILSERIFAFMGILMKLPQNFASIPNSSNKSTQTSRNMGIAVDGEPYLKKAIKYLTDLESNNKKVTRSGHKMTPIYFNEKESIAWRKNIFEKNLELYNYYQQILYELSSQTGNDQAPNSVVEAKKETSRVSLYIAELTSLLLLQKLSLESNISALLLQKDDNTDLSKTDLDTEHKNQAKLLSMQTELKELGESIEEIQACIQKMLPGFNKKIEPRTPQTRGRAKAKAIERAESDQNLTFSEEHNKFKPDEVLLDLLVSMLTKPNATLRLAVNNLFSIISSSITETGLKLMYDVIKPSGKIDKELQNKLGEILGEQMKKNADNSDEESEEEDLLDDDQMEEFDEKLASIFKHKKQQSKEKLEAEQNVLNFKMRILDLFEIYFKAQVQRNNILVLYAIQMLVPAMSRYFSNVKNANLYNKLKTLLVSIRKYEKLGDTVYYAKEMVNVSNISETQVAMLTKTLKMTQKFAKKSRSKAELEIYSSLNVYASKFLFVVQTKINEANKIQKESANGTKKAKKSEPKTEENKQADLIEIVQTCYSELATDFFGRKNSKLQLLSLLAAVSSFKQEPFNNLPWELAKTIAPYTELSKAINGFKLVESYTYFVELIKTHKFRLVKDQDGEQENEWKSRVFKLVSGWLDVVFGSFFGILEEYSGEDQEKIQKAFNGQSGAKLSVARLAEIIKSISAIVQVFGSIEFCTPKYQFTSFIKELVESDNGKKLEYNVEKLQTMLEVFIENSKKFKKSSLTTQAISLLSGLSCTSISKQQKRKKDTIEEPTLENKPNKKTKSKAKKSKKEN</sequence>
<organism evidence="5 6">
    <name type="scientific">Smittium simulii</name>
    <dbReference type="NCBI Taxonomy" id="133385"/>
    <lineage>
        <taxon>Eukaryota</taxon>
        <taxon>Fungi</taxon>
        <taxon>Fungi incertae sedis</taxon>
        <taxon>Zoopagomycota</taxon>
        <taxon>Kickxellomycotina</taxon>
        <taxon>Harpellomycetes</taxon>
        <taxon>Harpellales</taxon>
        <taxon>Legeriomycetaceae</taxon>
        <taxon>Smittium</taxon>
    </lineage>
</organism>
<dbReference type="OrthoDB" id="342531at2759"/>
<dbReference type="InterPro" id="IPR016024">
    <property type="entry name" value="ARM-type_fold"/>
</dbReference>
<dbReference type="GO" id="GO:0006355">
    <property type="term" value="P:regulation of DNA-templated transcription"/>
    <property type="evidence" value="ECO:0007669"/>
    <property type="project" value="InterPro"/>
</dbReference>
<keyword evidence="3" id="KW-0539">Nucleus</keyword>
<dbReference type="GO" id="GO:0005730">
    <property type="term" value="C:nucleolus"/>
    <property type="evidence" value="ECO:0007669"/>
    <property type="project" value="InterPro"/>
</dbReference>
<dbReference type="Proteomes" id="UP000245383">
    <property type="component" value="Unassembled WGS sequence"/>
</dbReference>
<comment type="caution">
    <text evidence="5">The sequence shown here is derived from an EMBL/GenBank/DDBJ whole genome shotgun (WGS) entry which is preliminary data.</text>
</comment>
<dbReference type="STRING" id="133385.A0A2T9YDR8"/>
<gene>
    <name evidence="5" type="ORF">BB561_004858</name>
</gene>
<evidence type="ECO:0000256" key="4">
    <source>
        <dbReference type="SAM" id="MobiDB-lite"/>
    </source>
</evidence>
<evidence type="ECO:0000313" key="5">
    <source>
        <dbReference type="EMBL" id="PVU90498.1"/>
    </source>
</evidence>
<accession>A0A2T9YDR8</accession>
<dbReference type="InterPro" id="IPR035947">
    <property type="entry name" value="MG354-like_sf"/>
</dbReference>
<dbReference type="SUPFAM" id="SSF48371">
    <property type="entry name" value="ARM repeat"/>
    <property type="match status" value="1"/>
</dbReference>
<dbReference type="Pfam" id="PF04931">
    <property type="entry name" value="DNA_pol_phi"/>
    <property type="match status" value="3"/>
</dbReference>
<comment type="similarity">
    <text evidence="2">Belongs to the MYBBP1A family.</text>
</comment>
<dbReference type="GO" id="GO:0003677">
    <property type="term" value="F:DNA binding"/>
    <property type="evidence" value="ECO:0007669"/>
    <property type="project" value="InterPro"/>
</dbReference>
<feature type="compositionally biased region" description="Basic residues" evidence="4">
    <location>
        <begin position="1319"/>
        <end position="1333"/>
    </location>
</feature>
<reference evidence="5 6" key="1">
    <citation type="journal article" date="2018" name="MBio">
        <title>Comparative Genomics Reveals the Core Gene Toolbox for the Fungus-Insect Symbiosis.</title>
        <authorList>
            <person name="Wang Y."/>
            <person name="Stata M."/>
            <person name="Wang W."/>
            <person name="Stajich J.E."/>
            <person name="White M.M."/>
            <person name="Moncalvo J.M."/>
        </authorList>
    </citation>
    <scope>NUCLEOTIDE SEQUENCE [LARGE SCALE GENOMIC DNA]</scope>
    <source>
        <strain evidence="5 6">SWE-8-4</strain>
    </source>
</reference>
<dbReference type="EMBL" id="MBFR01000255">
    <property type="protein sequence ID" value="PVU90498.1"/>
    <property type="molecule type" value="Genomic_DNA"/>
</dbReference>
<feature type="compositionally biased region" description="Acidic residues" evidence="4">
    <location>
        <begin position="860"/>
        <end position="873"/>
    </location>
</feature>
<feature type="region of interest" description="Disordered" evidence="4">
    <location>
        <begin position="1298"/>
        <end position="1333"/>
    </location>
</feature>
<protein>
    <recommendedName>
        <fullName evidence="7">DNA polymerase V</fullName>
    </recommendedName>
</protein>
<evidence type="ECO:0008006" key="7">
    <source>
        <dbReference type="Google" id="ProtNLM"/>
    </source>
</evidence>